<protein>
    <submittedName>
        <fullName evidence="1">Uncharacterized protein</fullName>
    </submittedName>
</protein>
<keyword evidence="2" id="KW-1185">Reference proteome</keyword>
<organism evidence="1 2">
    <name type="scientific">Capsella rubella</name>
    <dbReference type="NCBI Taxonomy" id="81985"/>
    <lineage>
        <taxon>Eukaryota</taxon>
        <taxon>Viridiplantae</taxon>
        <taxon>Streptophyta</taxon>
        <taxon>Embryophyta</taxon>
        <taxon>Tracheophyta</taxon>
        <taxon>Spermatophyta</taxon>
        <taxon>Magnoliopsida</taxon>
        <taxon>eudicotyledons</taxon>
        <taxon>Gunneridae</taxon>
        <taxon>Pentapetalae</taxon>
        <taxon>rosids</taxon>
        <taxon>malvids</taxon>
        <taxon>Brassicales</taxon>
        <taxon>Brassicaceae</taxon>
        <taxon>Camelineae</taxon>
        <taxon>Capsella</taxon>
    </lineage>
</organism>
<dbReference type="AlphaFoldDB" id="R0GNH5"/>
<evidence type="ECO:0000313" key="2">
    <source>
        <dbReference type="Proteomes" id="UP000029121"/>
    </source>
</evidence>
<name>R0GNH5_9BRAS</name>
<dbReference type="KEGG" id="crb:17898587"/>
<dbReference type="PANTHER" id="PTHR17985:SF8">
    <property type="entry name" value="TRANSPORT AND GOLGI ORGANIZATION PROTEIN 2 HOMOLOG"/>
    <property type="match status" value="1"/>
</dbReference>
<dbReference type="Proteomes" id="UP000029121">
    <property type="component" value="Unassembled WGS sequence"/>
</dbReference>
<gene>
    <name evidence="1" type="ORF">CARUB_v10011589mg</name>
</gene>
<dbReference type="InterPro" id="IPR008551">
    <property type="entry name" value="TANGO2"/>
</dbReference>
<dbReference type="EMBL" id="KB870805">
    <property type="protein sequence ID" value="EOA37467.1"/>
    <property type="molecule type" value="Genomic_DNA"/>
</dbReference>
<sequence>MGIVAFEWAAEGEGNNKLTLMMNRENYVKRVISGASWKGHILSGRCEYNNGTWFAISMRGRVAFLMSRTLLVDHFVPDGGCELYPVEFLESDLSPQGFADKMVHRDGGRQEGWSYSLIVADMNSNSMFHVWKPYKHQPNHSSFLIQPVHFGVHTLSPLDGLDSKTSRDVKLRDHFTQMISGLGNKPKPQLEEFARNFMCKGTMFMDNMIHHPVSKGKQLHGTTSTTALLVKHSKEVIVFERFRNNNSVWDEHDFSFYHLE</sequence>
<dbReference type="PANTHER" id="PTHR17985">
    <property type="entry name" value="SER/THR-RICH PROTEIN T10 IN DGCR REGION"/>
    <property type="match status" value="1"/>
</dbReference>
<dbReference type="Pfam" id="PF05742">
    <property type="entry name" value="TANGO2"/>
    <property type="match status" value="1"/>
</dbReference>
<reference evidence="2" key="1">
    <citation type="journal article" date="2013" name="Nat. Genet.">
        <title>The Capsella rubella genome and the genomic consequences of rapid mating system evolution.</title>
        <authorList>
            <person name="Slotte T."/>
            <person name="Hazzouri K.M."/>
            <person name="Agren J.A."/>
            <person name="Koenig D."/>
            <person name="Maumus F."/>
            <person name="Guo Y.L."/>
            <person name="Steige K."/>
            <person name="Platts A.E."/>
            <person name="Escobar J.S."/>
            <person name="Newman L.K."/>
            <person name="Wang W."/>
            <person name="Mandakova T."/>
            <person name="Vello E."/>
            <person name="Smith L.M."/>
            <person name="Henz S.R."/>
            <person name="Steffen J."/>
            <person name="Takuno S."/>
            <person name="Brandvain Y."/>
            <person name="Coop G."/>
            <person name="Andolfatto P."/>
            <person name="Hu T.T."/>
            <person name="Blanchette M."/>
            <person name="Clark R.M."/>
            <person name="Quesneville H."/>
            <person name="Nordborg M."/>
            <person name="Gaut B.S."/>
            <person name="Lysak M.A."/>
            <person name="Jenkins J."/>
            <person name="Grimwood J."/>
            <person name="Chapman J."/>
            <person name="Prochnik S."/>
            <person name="Shu S."/>
            <person name="Rokhsar D."/>
            <person name="Schmutz J."/>
            <person name="Weigel D."/>
            <person name="Wright S.I."/>
        </authorList>
    </citation>
    <scope>NUCLEOTIDE SEQUENCE [LARGE SCALE GENOMIC DNA]</scope>
    <source>
        <strain evidence="2">cv. Monte Gargano</strain>
    </source>
</reference>
<proteinExistence type="predicted"/>
<dbReference type="eggNOG" id="KOG2342">
    <property type="taxonomic scope" value="Eukaryota"/>
</dbReference>
<accession>R0GNH5</accession>
<dbReference type="OrthoDB" id="1022087at2759"/>
<evidence type="ECO:0000313" key="1">
    <source>
        <dbReference type="EMBL" id="EOA37467.1"/>
    </source>
</evidence>
<dbReference type="STRING" id="81985.R0GNH5"/>